<sequence>MGRISPGWGAVLGSDGVSAPMALDPPLISLHLRMWLRLQLSYPVPQSSPEVPKVLINSLYESLYRATVLIARLYRLKDETLLPF</sequence>
<evidence type="ECO:0000313" key="2">
    <source>
        <dbReference type="Proteomes" id="UP001295444"/>
    </source>
</evidence>
<keyword evidence="2" id="KW-1185">Reference proteome</keyword>
<dbReference type="EMBL" id="OW240912">
    <property type="protein sequence ID" value="CAH2224918.1"/>
    <property type="molecule type" value="Genomic_DNA"/>
</dbReference>
<name>A0AAD1R767_PELCU</name>
<evidence type="ECO:0000313" key="1">
    <source>
        <dbReference type="EMBL" id="CAH2224918.1"/>
    </source>
</evidence>
<organism evidence="1 2">
    <name type="scientific">Pelobates cultripes</name>
    <name type="common">Western spadefoot toad</name>
    <dbReference type="NCBI Taxonomy" id="61616"/>
    <lineage>
        <taxon>Eukaryota</taxon>
        <taxon>Metazoa</taxon>
        <taxon>Chordata</taxon>
        <taxon>Craniata</taxon>
        <taxon>Vertebrata</taxon>
        <taxon>Euteleostomi</taxon>
        <taxon>Amphibia</taxon>
        <taxon>Batrachia</taxon>
        <taxon>Anura</taxon>
        <taxon>Pelobatoidea</taxon>
        <taxon>Pelobatidae</taxon>
        <taxon>Pelobates</taxon>
    </lineage>
</organism>
<dbReference type="Proteomes" id="UP001295444">
    <property type="component" value="Chromosome 01"/>
</dbReference>
<reference evidence="1" key="1">
    <citation type="submission" date="2022-03" db="EMBL/GenBank/DDBJ databases">
        <authorList>
            <person name="Alioto T."/>
            <person name="Alioto T."/>
            <person name="Gomez Garrido J."/>
        </authorList>
    </citation>
    <scope>NUCLEOTIDE SEQUENCE</scope>
</reference>
<gene>
    <name evidence="1" type="ORF">PECUL_23A036748</name>
</gene>
<protein>
    <submittedName>
        <fullName evidence="1">Uncharacterized protein</fullName>
    </submittedName>
</protein>
<dbReference type="AlphaFoldDB" id="A0AAD1R767"/>
<accession>A0AAD1R767</accession>
<proteinExistence type="predicted"/>